<dbReference type="PANTHER" id="PTHR13847">
    <property type="entry name" value="SARCOSINE DEHYDROGENASE-RELATED"/>
    <property type="match status" value="1"/>
</dbReference>
<dbReference type="InterPro" id="IPR036922">
    <property type="entry name" value="Rieske_2Fe-2S_sf"/>
</dbReference>
<dbReference type="EMBL" id="JXRP01000009">
    <property type="protein sequence ID" value="KIL49607.1"/>
    <property type="molecule type" value="Genomic_DNA"/>
</dbReference>
<keyword evidence="3" id="KW-0408">Iron</keyword>
<reference evidence="8 9" key="1">
    <citation type="submission" date="2015-01" db="EMBL/GenBank/DDBJ databases">
        <title>Genome sequencing of Jeotgalibacillus soli.</title>
        <authorList>
            <person name="Goh K.M."/>
            <person name="Chan K.-G."/>
            <person name="Yaakop A.S."/>
            <person name="Ee R."/>
            <person name="Gan H.M."/>
            <person name="Chan C.S."/>
        </authorList>
    </citation>
    <scope>NUCLEOTIDE SEQUENCE [LARGE SCALE GENOMIC DNA]</scope>
    <source>
        <strain evidence="8 9">P9</strain>
    </source>
</reference>
<feature type="domain" description="Rieske" evidence="7">
    <location>
        <begin position="420"/>
        <end position="510"/>
    </location>
</feature>
<name>A0A0C2VL38_9BACL</name>
<dbReference type="Gene3D" id="3.30.9.10">
    <property type="entry name" value="D-Amino Acid Oxidase, subunit A, domain 2"/>
    <property type="match status" value="1"/>
</dbReference>
<dbReference type="InterPro" id="IPR006076">
    <property type="entry name" value="FAD-dep_OxRdtase"/>
</dbReference>
<evidence type="ECO:0000259" key="7">
    <source>
        <dbReference type="PROSITE" id="PS51296"/>
    </source>
</evidence>
<dbReference type="GO" id="GO:0016705">
    <property type="term" value="F:oxidoreductase activity, acting on paired donors, with incorporation or reduction of molecular oxygen"/>
    <property type="evidence" value="ECO:0007669"/>
    <property type="project" value="UniProtKB-ARBA"/>
</dbReference>
<feature type="region of interest" description="Disordered" evidence="6">
    <location>
        <begin position="1"/>
        <end position="23"/>
    </location>
</feature>
<dbReference type="InterPro" id="IPR038010">
    <property type="entry name" value="YhfW_C"/>
</dbReference>
<evidence type="ECO:0000256" key="6">
    <source>
        <dbReference type="SAM" id="MobiDB-lite"/>
    </source>
</evidence>
<dbReference type="GO" id="GO:0016020">
    <property type="term" value="C:membrane"/>
    <property type="evidence" value="ECO:0007669"/>
    <property type="project" value="InterPro"/>
</dbReference>
<dbReference type="Gene3D" id="2.102.10.10">
    <property type="entry name" value="Rieske [2Fe-2S] iron-sulphur domain"/>
    <property type="match status" value="1"/>
</dbReference>
<dbReference type="Pfam" id="PF00355">
    <property type="entry name" value="Rieske"/>
    <property type="match status" value="1"/>
</dbReference>
<dbReference type="OrthoDB" id="9767869at2"/>
<dbReference type="Gene3D" id="3.50.50.60">
    <property type="entry name" value="FAD/NAD(P)-binding domain"/>
    <property type="match status" value="1"/>
</dbReference>
<evidence type="ECO:0000256" key="2">
    <source>
        <dbReference type="ARBA" id="ARBA00022723"/>
    </source>
</evidence>
<dbReference type="InterPro" id="IPR017941">
    <property type="entry name" value="Rieske_2Fe-2S"/>
</dbReference>
<dbReference type="PANTHER" id="PTHR13847:SF274">
    <property type="entry name" value="RIESKE 2FE-2S IRON-SULFUR PROTEIN YHFW-RELATED"/>
    <property type="match status" value="1"/>
</dbReference>
<accession>A0A0C2VL38</accession>
<dbReference type="GO" id="GO:0051537">
    <property type="term" value="F:2 iron, 2 sulfur cluster binding"/>
    <property type="evidence" value="ECO:0007669"/>
    <property type="project" value="UniProtKB-KW"/>
</dbReference>
<protein>
    <recommendedName>
        <fullName evidence="7">Rieske domain-containing protein</fullName>
    </recommendedName>
</protein>
<evidence type="ECO:0000256" key="5">
    <source>
        <dbReference type="ARBA" id="ARBA00023157"/>
    </source>
</evidence>
<dbReference type="SUPFAM" id="SSF50022">
    <property type="entry name" value="ISP domain"/>
    <property type="match status" value="1"/>
</dbReference>
<dbReference type="RefSeq" id="WP_041086845.1">
    <property type="nucleotide sequence ID" value="NZ_JXRP01000009.1"/>
</dbReference>
<evidence type="ECO:0000313" key="9">
    <source>
        <dbReference type="Proteomes" id="UP000031938"/>
    </source>
</evidence>
<evidence type="ECO:0000256" key="3">
    <source>
        <dbReference type="ARBA" id="ARBA00023004"/>
    </source>
</evidence>
<dbReference type="AlphaFoldDB" id="A0A0C2VL38"/>
<evidence type="ECO:0000256" key="4">
    <source>
        <dbReference type="ARBA" id="ARBA00023014"/>
    </source>
</evidence>
<dbReference type="GO" id="GO:0005737">
    <property type="term" value="C:cytoplasm"/>
    <property type="evidence" value="ECO:0007669"/>
    <property type="project" value="TreeGrafter"/>
</dbReference>
<dbReference type="InterPro" id="IPR036188">
    <property type="entry name" value="FAD/NAD-bd_sf"/>
</dbReference>
<keyword evidence="1" id="KW-0001">2Fe-2S</keyword>
<dbReference type="Proteomes" id="UP000031938">
    <property type="component" value="Unassembled WGS sequence"/>
</dbReference>
<dbReference type="FunFam" id="2.102.10.10:FF:000014">
    <property type="entry name" value="Oxidoreductase, FAD dependent"/>
    <property type="match status" value="1"/>
</dbReference>
<organism evidence="8 9">
    <name type="scientific">Jeotgalibacillus soli</name>
    <dbReference type="NCBI Taxonomy" id="889306"/>
    <lineage>
        <taxon>Bacteria</taxon>
        <taxon>Bacillati</taxon>
        <taxon>Bacillota</taxon>
        <taxon>Bacilli</taxon>
        <taxon>Bacillales</taxon>
        <taxon>Caryophanaceae</taxon>
        <taxon>Jeotgalibacillus</taxon>
    </lineage>
</organism>
<feature type="compositionally biased region" description="Polar residues" evidence="6">
    <location>
        <begin position="1"/>
        <end position="10"/>
    </location>
</feature>
<dbReference type="SUPFAM" id="SSF51971">
    <property type="entry name" value="Nucleotide-binding domain"/>
    <property type="match status" value="1"/>
</dbReference>
<dbReference type="PATRIC" id="fig|889306.3.peg.1081"/>
<keyword evidence="2" id="KW-0479">Metal-binding</keyword>
<dbReference type="Pfam" id="PF01266">
    <property type="entry name" value="DAO"/>
    <property type="match status" value="1"/>
</dbReference>
<dbReference type="GO" id="GO:0046872">
    <property type="term" value="F:metal ion binding"/>
    <property type="evidence" value="ECO:0007669"/>
    <property type="project" value="UniProtKB-KW"/>
</dbReference>
<keyword evidence="4" id="KW-0411">Iron-sulfur</keyword>
<sequence>MNDQNEQKSYWLSADSEPEYPPLEESHETDVVIVGGGITGITAAYILCKQGVRVTVVDASQTLSGTTGHTTAKITAQHGVIYDELIQHFGAERARHFYEYNQQAVDWIRTTIQEEQWDCDFETQDAWIYAESDASVPQLENEIKAYEQLKIPYRIEKSLPFSIQSEGSLVMENQGQFHPVKYLKAMMGRITAMGGKIHENTKAIDIHEGTNIQVTLEKGHVLTCQHVIVASHFPFYDGLGLYFAKMKPERSYLIAGPWQGNNTGGMYISIGQPVRSIRFFTMNGTKGILVGGEQHATGQGKPMHLHFEALREFAKENLSAAADFTYQWSAQDYTTLDKLPYIGSITNRHSRILVATGYRKWGMSQGTMAAQILSNRIIGKSEHKSSLFDPSRFHPDPAIKKAISINADVAKHLVKGKLEMPSINLEDLPSGEGAHVSWNGQTIGAYRDDKGKICAVDITCTHLGCSVNWNKAEKSWDCPCHGSRFTVEGEILEGPAMKPLAVIQTEPADQ</sequence>
<evidence type="ECO:0000313" key="8">
    <source>
        <dbReference type="EMBL" id="KIL49607.1"/>
    </source>
</evidence>
<evidence type="ECO:0000256" key="1">
    <source>
        <dbReference type="ARBA" id="ARBA00022714"/>
    </source>
</evidence>
<dbReference type="GO" id="GO:0004497">
    <property type="term" value="F:monooxygenase activity"/>
    <property type="evidence" value="ECO:0007669"/>
    <property type="project" value="UniProtKB-ARBA"/>
</dbReference>
<dbReference type="InterPro" id="IPR005805">
    <property type="entry name" value="Rieske_Fe-S_prot_C"/>
</dbReference>
<comment type="caution">
    <text evidence="8">The sequence shown here is derived from an EMBL/GenBank/DDBJ whole genome shotgun (WGS) entry which is preliminary data.</text>
</comment>
<gene>
    <name evidence="8" type="ORF">KP78_10750</name>
</gene>
<dbReference type="PRINTS" id="PR00162">
    <property type="entry name" value="RIESKE"/>
</dbReference>
<keyword evidence="5" id="KW-1015">Disulfide bond</keyword>
<keyword evidence="9" id="KW-1185">Reference proteome</keyword>
<dbReference type="PROSITE" id="PS51296">
    <property type="entry name" value="RIESKE"/>
    <property type="match status" value="1"/>
</dbReference>
<proteinExistence type="predicted"/>
<dbReference type="CDD" id="cd03477">
    <property type="entry name" value="Rieske_YhfW_C"/>
    <property type="match status" value="1"/>
</dbReference>
<dbReference type="STRING" id="889306.KP78_10750"/>